<dbReference type="HAMAP" id="MF_00719">
    <property type="entry name" value="CobS"/>
    <property type="match status" value="1"/>
</dbReference>
<reference evidence="20 21" key="1">
    <citation type="submission" date="2023-07" db="EMBL/GenBank/DDBJ databases">
        <title>Novel species in genus Planococcus.</title>
        <authorList>
            <person name="Ning S."/>
        </authorList>
    </citation>
    <scope>NUCLEOTIDE SEQUENCE [LARGE SCALE GENOMIC DNA]</scope>
    <source>
        <strain evidence="20 21">N017</strain>
    </source>
</reference>
<feature type="transmembrane region" description="Helical" evidence="19">
    <location>
        <begin position="180"/>
        <end position="201"/>
    </location>
</feature>
<feature type="transmembrane region" description="Helical" evidence="19">
    <location>
        <begin position="207"/>
        <end position="224"/>
    </location>
</feature>
<comment type="catalytic activity">
    <reaction evidence="17 19">
        <text>alpha-ribazole + adenosylcob(III)inamide-GDP = adenosylcob(III)alamin + GMP + H(+)</text>
        <dbReference type="Rhea" id="RHEA:16049"/>
        <dbReference type="ChEBI" id="CHEBI:10329"/>
        <dbReference type="ChEBI" id="CHEBI:15378"/>
        <dbReference type="ChEBI" id="CHEBI:18408"/>
        <dbReference type="ChEBI" id="CHEBI:58115"/>
        <dbReference type="ChEBI" id="CHEBI:60487"/>
        <dbReference type="EC" id="2.7.8.26"/>
    </reaction>
</comment>
<evidence type="ECO:0000256" key="6">
    <source>
        <dbReference type="ARBA" id="ARBA00015850"/>
    </source>
</evidence>
<proteinExistence type="inferred from homology"/>
<dbReference type="Proteomes" id="UP001172142">
    <property type="component" value="Unassembled WGS sequence"/>
</dbReference>
<evidence type="ECO:0000256" key="14">
    <source>
        <dbReference type="ARBA" id="ARBA00025228"/>
    </source>
</evidence>
<dbReference type="InterPro" id="IPR003805">
    <property type="entry name" value="CobS"/>
</dbReference>
<evidence type="ECO:0000256" key="9">
    <source>
        <dbReference type="ARBA" id="ARBA00022679"/>
    </source>
</evidence>
<evidence type="ECO:0000256" key="3">
    <source>
        <dbReference type="ARBA" id="ARBA00004663"/>
    </source>
</evidence>
<keyword evidence="10 19" id="KW-0812">Transmembrane</keyword>
<comment type="caution">
    <text evidence="20">The sequence shown here is derived from an EMBL/GenBank/DDBJ whole genome shotgun (WGS) entry which is preliminary data.</text>
</comment>
<evidence type="ECO:0000256" key="13">
    <source>
        <dbReference type="ARBA" id="ARBA00023136"/>
    </source>
</evidence>
<keyword evidence="9 19" id="KW-0808">Transferase</keyword>
<feature type="transmembrane region" description="Helical" evidence="19">
    <location>
        <begin position="113"/>
        <end position="133"/>
    </location>
</feature>
<comment type="cofactor">
    <cofactor evidence="1 19">
        <name>Mg(2+)</name>
        <dbReference type="ChEBI" id="CHEBI:18420"/>
    </cofactor>
</comment>
<evidence type="ECO:0000313" key="20">
    <source>
        <dbReference type="EMBL" id="MDN7244790.1"/>
    </source>
</evidence>
<evidence type="ECO:0000256" key="10">
    <source>
        <dbReference type="ARBA" id="ARBA00022692"/>
    </source>
</evidence>
<evidence type="ECO:0000256" key="8">
    <source>
        <dbReference type="ARBA" id="ARBA00022573"/>
    </source>
</evidence>
<evidence type="ECO:0000256" key="11">
    <source>
        <dbReference type="ARBA" id="ARBA00022842"/>
    </source>
</evidence>
<evidence type="ECO:0000256" key="15">
    <source>
        <dbReference type="ARBA" id="ARBA00032605"/>
    </source>
</evidence>
<sequence length="256" mass="28110">MRKHLANGLALAFQFFSVVPVKKELPLEKNDVTAMYLSLPVVGALLGSLSALIVFALRDYTEVSSLLAAFVIVLFLVTATGGLHLDGLVDVGDAYFSYQDKEKRLEILGDPRIGAFGAMVLLFAVLGKIIVLSELVYKIPLVLLIVVPFFSRIGLLMLFSTTKTAKKTGLGAFFRQRANVKWLILAAFLYLLIAAGVLVYYAGAVNAALFAATFLLSLWLYRKWCLRQFGGVTGDLLGAYIEGTELLLWTVLLFFI</sequence>
<keyword evidence="7 19" id="KW-1003">Cell membrane</keyword>
<dbReference type="GO" id="GO:0051073">
    <property type="term" value="F:adenosylcobinamide-GDP ribazoletransferase activity"/>
    <property type="evidence" value="ECO:0007669"/>
    <property type="project" value="UniProtKB-EC"/>
</dbReference>
<name>A0ABT8NB68_9BACL</name>
<evidence type="ECO:0000256" key="4">
    <source>
        <dbReference type="ARBA" id="ARBA00010561"/>
    </source>
</evidence>
<dbReference type="RefSeq" id="WP_301855273.1">
    <property type="nucleotide sequence ID" value="NZ_JAUJWU010000001.1"/>
</dbReference>
<evidence type="ECO:0000256" key="1">
    <source>
        <dbReference type="ARBA" id="ARBA00001946"/>
    </source>
</evidence>
<dbReference type="PANTHER" id="PTHR34148:SF1">
    <property type="entry name" value="ADENOSYLCOBINAMIDE-GDP RIBAZOLETRANSFERASE"/>
    <property type="match status" value="1"/>
</dbReference>
<evidence type="ECO:0000256" key="19">
    <source>
        <dbReference type="HAMAP-Rule" id="MF_00719"/>
    </source>
</evidence>
<dbReference type="PANTHER" id="PTHR34148">
    <property type="entry name" value="ADENOSYLCOBINAMIDE-GDP RIBAZOLETRANSFERASE"/>
    <property type="match status" value="1"/>
</dbReference>
<feature type="transmembrane region" description="Helical" evidence="19">
    <location>
        <begin position="63"/>
        <end position="85"/>
    </location>
</feature>
<evidence type="ECO:0000256" key="16">
    <source>
        <dbReference type="ARBA" id="ARBA00032853"/>
    </source>
</evidence>
<dbReference type="EMBL" id="JAUJWU010000001">
    <property type="protein sequence ID" value="MDN7244790.1"/>
    <property type="molecule type" value="Genomic_DNA"/>
</dbReference>
<comment type="catalytic activity">
    <reaction evidence="18 19">
        <text>alpha-ribazole 5'-phosphate + adenosylcob(III)inamide-GDP = adenosylcob(III)alamin 5'-phosphate + GMP + H(+)</text>
        <dbReference type="Rhea" id="RHEA:23560"/>
        <dbReference type="ChEBI" id="CHEBI:15378"/>
        <dbReference type="ChEBI" id="CHEBI:57918"/>
        <dbReference type="ChEBI" id="CHEBI:58115"/>
        <dbReference type="ChEBI" id="CHEBI:60487"/>
        <dbReference type="ChEBI" id="CHEBI:60493"/>
        <dbReference type="EC" id="2.7.8.26"/>
    </reaction>
</comment>
<comment type="pathway">
    <text evidence="3 19">Cofactor biosynthesis; adenosylcobalamin biosynthesis; adenosylcobalamin from cob(II)yrinate a,c-diamide: step 7/7.</text>
</comment>
<comment type="similarity">
    <text evidence="4 19">Belongs to the CobS family.</text>
</comment>
<dbReference type="EC" id="2.7.8.26" evidence="5 19"/>
<comment type="function">
    <text evidence="14 19">Joins adenosylcobinamide-GDP and alpha-ribazole to generate adenosylcobalamin (Ado-cobalamin). Also synthesizes adenosylcobalamin 5'-phosphate from adenosylcobinamide-GDP and alpha-ribazole 5'-phosphate.</text>
</comment>
<feature type="transmembrane region" description="Helical" evidence="19">
    <location>
        <begin position="236"/>
        <end position="255"/>
    </location>
</feature>
<evidence type="ECO:0000256" key="2">
    <source>
        <dbReference type="ARBA" id="ARBA00004651"/>
    </source>
</evidence>
<evidence type="ECO:0000256" key="7">
    <source>
        <dbReference type="ARBA" id="ARBA00022475"/>
    </source>
</evidence>
<evidence type="ECO:0000256" key="18">
    <source>
        <dbReference type="ARBA" id="ARBA00049504"/>
    </source>
</evidence>
<accession>A0ABT8NB68</accession>
<comment type="subcellular location">
    <subcellularLocation>
        <location evidence="2 19">Cell membrane</location>
        <topology evidence="2 19">Multi-pass membrane protein</topology>
    </subcellularLocation>
</comment>
<keyword evidence="13 19" id="KW-0472">Membrane</keyword>
<evidence type="ECO:0000313" key="21">
    <source>
        <dbReference type="Proteomes" id="UP001172142"/>
    </source>
</evidence>
<gene>
    <name evidence="19 20" type="primary">cobS</name>
    <name evidence="20" type="ORF">QWY13_04715</name>
</gene>
<feature type="transmembrane region" description="Helical" evidence="19">
    <location>
        <begin position="139"/>
        <end position="159"/>
    </location>
</feature>
<keyword evidence="21" id="KW-1185">Reference proteome</keyword>
<feature type="transmembrane region" description="Helical" evidence="19">
    <location>
        <begin position="34"/>
        <end position="57"/>
    </location>
</feature>
<evidence type="ECO:0000256" key="17">
    <source>
        <dbReference type="ARBA" id="ARBA00048623"/>
    </source>
</evidence>
<keyword evidence="11 19" id="KW-0460">Magnesium</keyword>
<evidence type="ECO:0000256" key="5">
    <source>
        <dbReference type="ARBA" id="ARBA00013200"/>
    </source>
</evidence>
<evidence type="ECO:0000256" key="12">
    <source>
        <dbReference type="ARBA" id="ARBA00022989"/>
    </source>
</evidence>
<dbReference type="NCBIfam" id="TIGR00317">
    <property type="entry name" value="cobS"/>
    <property type="match status" value="1"/>
</dbReference>
<keyword evidence="8 19" id="KW-0169">Cobalamin biosynthesis</keyword>
<protein>
    <recommendedName>
        <fullName evidence="6 19">Adenosylcobinamide-GDP ribazoletransferase</fullName>
        <ecNumber evidence="5 19">2.7.8.26</ecNumber>
    </recommendedName>
    <alternativeName>
        <fullName evidence="16 19">Cobalamin synthase</fullName>
    </alternativeName>
    <alternativeName>
        <fullName evidence="15 19">Cobalamin-5'-phosphate synthase</fullName>
    </alternativeName>
</protein>
<dbReference type="Pfam" id="PF02654">
    <property type="entry name" value="CobS"/>
    <property type="match status" value="1"/>
</dbReference>
<keyword evidence="12 19" id="KW-1133">Transmembrane helix</keyword>
<organism evidence="20 21">
    <name type="scientific">Planococcus shenhongbingii</name>
    <dbReference type="NCBI Taxonomy" id="3058398"/>
    <lineage>
        <taxon>Bacteria</taxon>
        <taxon>Bacillati</taxon>
        <taxon>Bacillota</taxon>
        <taxon>Bacilli</taxon>
        <taxon>Bacillales</taxon>
        <taxon>Caryophanaceae</taxon>
        <taxon>Planococcus</taxon>
    </lineage>
</organism>